<keyword evidence="2" id="KW-0863">Zinc-finger</keyword>
<dbReference type="EMBL" id="DS027685">
    <property type="protein sequence ID" value="EAW24899.1"/>
    <property type="molecule type" value="Genomic_DNA"/>
</dbReference>
<dbReference type="SMART" id="SM00249">
    <property type="entry name" value="PHD"/>
    <property type="match status" value="1"/>
</dbReference>
<feature type="compositionally biased region" description="Polar residues" evidence="5">
    <location>
        <begin position="593"/>
        <end position="611"/>
    </location>
</feature>
<feature type="compositionally biased region" description="Polar residues" evidence="5">
    <location>
        <begin position="732"/>
        <end position="746"/>
    </location>
</feature>
<dbReference type="PANTHER" id="PTHR14296:SF3">
    <property type="entry name" value="DIKAR, ISOFORM F"/>
    <property type="match status" value="1"/>
</dbReference>
<keyword evidence="1" id="KW-0479">Metal-binding</keyword>
<dbReference type="GeneID" id="4593441"/>
<evidence type="ECO:0000256" key="5">
    <source>
        <dbReference type="SAM" id="MobiDB-lite"/>
    </source>
</evidence>
<dbReference type="InterPro" id="IPR028938">
    <property type="entry name" value="Rsf1-like"/>
</dbReference>
<dbReference type="PROSITE" id="PS01359">
    <property type="entry name" value="ZF_PHD_1"/>
    <property type="match status" value="1"/>
</dbReference>
<dbReference type="SUPFAM" id="SSF57903">
    <property type="entry name" value="FYVE/PHD zinc finger"/>
    <property type="match status" value="1"/>
</dbReference>
<keyword evidence="4" id="KW-0175">Coiled coil</keyword>
<evidence type="ECO:0000256" key="1">
    <source>
        <dbReference type="ARBA" id="ARBA00022723"/>
    </source>
</evidence>
<evidence type="ECO:0000256" key="2">
    <source>
        <dbReference type="ARBA" id="ARBA00022771"/>
    </source>
</evidence>
<organism evidence="7 8">
    <name type="scientific">Neosartorya fischeri (strain ATCC 1020 / DSM 3700 / CBS 544.65 / FGSC A1164 / JCM 1740 / NRRL 181 / WB 181)</name>
    <name type="common">Aspergillus fischerianus</name>
    <dbReference type="NCBI Taxonomy" id="331117"/>
    <lineage>
        <taxon>Eukaryota</taxon>
        <taxon>Fungi</taxon>
        <taxon>Dikarya</taxon>
        <taxon>Ascomycota</taxon>
        <taxon>Pezizomycotina</taxon>
        <taxon>Eurotiomycetes</taxon>
        <taxon>Eurotiomycetidae</taxon>
        <taxon>Eurotiales</taxon>
        <taxon>Aspergillaceae</taxon>
        <taxon>Aspergillus</taxon>
        <taxon>Aspergillus subgen. Fumigati</taxon>
    </lineage>
</organism>
<evidence type="ECO:0000256" key="4">
    <source>
        <dbReference type="SAM" id="Coils"/>
    </source>
</evidence>
<protein>
    <submittedName>
        <fullName evidence="7">PHD finger domain protein, putative</fullName>
    </submittedName>
</protein>
<dbReference type="GO" id="GO:0006355">
    <property type="term" value="P:regulation of DNA-templated transcription"/>
    <property type="evidence" value="ECO:0007669"/>
    <property type="project" value="InterPro"/>
</dbReference>
<feature type="region of interest" description="Disordered" evidence="5">
    <location>
        <begin position="498"/>
        <end position="837"/>
    </location>
</feature>
<dbReference type="STRING" id="331117.A1CW97"/>
<dbReference type="InterPro" id="IPR011011">
    <property type="entry name" value="Znf_FYVE_PHD"/>
</dbReference>
<dbReference type="AlphaFoldDB" id="A1CW97"/>
<evidence type="ECO:0000313" key="7">
    <source>
        <dbReference type="EMBL" id="EAW24899.1"/>
    </source>
</evidence>
<dbReference type="HOGENOM" id="CLU_015602_0_0_1"/>
<name>A1CW97_NEOFI</name>
<feature type="domain" description="Zinc finger PHD-type" evidence="6">
    <location>
        <begin position="433"/>
        <end position="485"/>
    </location>
</feature>
<dbReference type="InterPro" id="IPR019786">
    <property type="entry name" value="Zinc_finger_PHD-type_CS"/>
</dbReference>
<accession>A1CW97</accession>
<dbReference type="Gene3D" id="3.30.40.10">
    <property type="entry name" value="Zinc/RING finger domain, C3HC4 (zinc finger)"/>
    <property type="match status" value="1"/>
</dbReference>
<feature type="compositionally biased region" description="Polar residues" evidence="5">
    <location>
        <begin position="622"/>
        <end position="657"/>
    </location>
</feature>
<keyword evidence="3" id="KW-0862">Zinc</keyword>
<proteinExistence type="predicted"/>
<feature type="compositionally biased region" description="Polar residues" evidence="5">
    <location>
        <begin position="827"/>
        <end position="837"/>
    </location>
</feature>
<feature type="region of interest" description="Disordered" evidence="5">
    <location>
        <begin position="188"/>
        <end position="223"/>
    </location>
</feature>
<dbReference type="eggNOG" id="ENOG502RATP">
    <property type="taxonomic scope" value="Eukaryota"/>
</dbReference>
<feature type="compositionally biased region" description="Polar residues" evidence="5">
    <location>
        <begin position="569"/>
        <end position="582"/>
    </location>
</feature>
<feature type="compositionally biased region" description="Low complexity" evidence="5">
    <location>
        <begin position="713"/>
        <end position="724"/>
    </location>
</feature>
<dbReference type="InterPro" id="IPR001965">
    <property type="entry name" value="Znf_PHD"/>
</dbReference>
<dbReference type="VEuPathDB" id="FungiDB:NFIA_103870"/>
<feature type="region of interest" description="Disordered" evidence="5">
    <location>
        <begin position="1"/>
        <end position="21"/>
    </location>
</feature>
<evidence type="ECO:0000313" key="8">
    <source>
        <dbReference type="Proteomes" id="UP000006702"/>
    </source>
</evidence>
<feature type="compositionally biased region" description="Polar residues" evidence="5">
    <location>
        <begin position="522"/>
        <end position="535"/>
    </location>
</feature>
<reference evidence="8" key="1">
    <citation type="journal article" date="2008" name="PLoS Genet.">
        <title>Genomic islands in the pathogenic filamentous fungus Aspergillus fumigatus.</title>
        <authorList>
            <person name="Fedorova N.D."/>
            <person name="Khaldi N."/>
            <person name="Joardar V.S."/>
            <person name="Maiti R."/>
            <person name="Amedeo P."/>
            <person name="Anderson M.J."/>
            <person name="Crabtree J."/>
            <person name="Silva J.C."/>
            <person name="Badger J.H."/>
            <person name="Albarraq A."/>
            <person name="Angiuoli S."/>
            <person name="Bussey H."/>
            <person name="Bowyer P."/>
            <person name="Cotty P.J."/>
            <person name="Dyer P.S."/>
            <person name="Egan A."/>
            <person name="Galens K."/>
            <person name="Fraser-Liggett C.M."/>
            <person name="Haas B.J."/>
            <person name="Inman J.M."/>
            <person name="Kent R."/>
            <person name="Lemieux S."/>
            <person name="Malavazi I."/>
            <person name="Orvis J."/>
            <person name="Roemer T."/>
            <person name="Ronning C.M."/>
            <person name="Sundaram J.P."/>
            <person name="Sutton G."/>
            <person name="Turner G."/>
            <person name="Venter J.C."/>
            <person name="White O.R."/>
            <person name="Whitty B.R."/>
            <person name="Youngman P."/>
            <person name="Wolfe K.H."/>
            <person name="Goldman G.H."/>
            <person name="Wortman J.R."/>
            <person name="Jiang B."/>
            <person name="Denning D.W."/>
            <person name="Nierman W.C."/>
        </authorList>
    </citation>
    <scope>NUCLEOTIDE SEQUENCE [LARGE SCALE GENOMIC DNA]</scope>
    <source>
        <strain evidence="8">ATCC 1020 / DSM 3700 / CBS 544.65 / FGSC A1164 / JCM 1740 / NRRL 181 / WB 181</strain>
    </source>
</reference>
<dbReference type="InterPro" id="IPR013083">
    <property type="entry name" value="Znf_RING/FYVE/PHD"/>
</dbReference>
<dbReference type="PANTHER" id="PTHR14296">
    <property type="entry name" value="REMODELING AND SPACING FACTOR 1"/>
    <property type="match status" value="1"/>
</dbReference>
<feature type="compositionally biased region" description="Polar residues" evidence="5">
    <location>
        <begin position="797"/>
        <end position="818"/>
    </location>
</feature>
<dbReference type="Pfam" id="PF00628">
    <property type="entry name" value="PHD"/>
    <property type="match status" value="1"/>
</dbReference>
<feature type="coiled-coil region" evidence="4">
    <location>
        <begin position="289"/>
        <end position="427"/>
    </location>
</feature>
<dbReference type="InterPro" id="IPR019787">
    <property type="entry name" value="Znf_PHD-finger"/>
</dbReference>
<keyword evidence="8" id="KW-1185">Reference proteome</keyword>
<evidence type="ECO:0000256" key="3">
    <source>
        <dbReference type="ARBA" id="ARBA00022833"/>
    </source>
</evidence>
<dbReference type="GO" id="GO:0031213">
    <property type="term" value="C:RSF complex"/>
    <property type="evidence" value="ECO:0007669"/>
    <property type="project" value="InterPro"/>
</dbReference>
<dbReference type="RefSeq" id="XP_001266796.1">
    <property type="nucleotide sequence ID" value="XM_001266795.1"/>
</dbReference>
<feature type="compositionally biased region" description="Basic residues" evidence="5">
    <location>
        <begin position="199"/>
        <end position="219"/>
    </location>
</feature>
<dbReference type="KEGG" id="nfi:NFIA_103870"/>
<evidence type="ECO:0000259" key="6">
    <source>
        <dbReference type="SMART" id="SM00249"/>
    </source>
</evidence>
<dbReference type="Proteomes" id="UP000006702">
    <property type="component" value="Unassembled WGS sequence"/>
</dbReference>
<dbReference type="OMA" id="ECLKPGH"/>
<dbReference type="GO" id="GO:0008270">
    <property type="term" value="F:zinc ion binding"/>
    <property type="evidence" value="ECO:0007669"/>
    <property type="project" value="UniProtKB-KW"/>
</dbReference>
<sequence length="837" mass="93825">MVSRKRTRSEVDGAPEQPSEENGLLNRLRNCWEFANLMQYIAIFGKVVKIDEDFGIDDLETECLKPEPSEKLMEIGLCLLKWVSSHRGLTFENFDEYTRRQYNAKAPHLPTPFGYDEVPNKFSEFDVFQKLRVLHQLSIWTFWNPDRIREKMPEQKEIDQTQWRIEELGYDREGRYYYVLDDNRLYRRTDPDIPPPKPAKSKPKSRSARASRASKRRKVSGAAPIEEFGEDTVNVDDGVAKDPFENMKWECIAITLEDYNRFLDTIRKTKDPDEKILRDRIVEHVLPVIEREEEALQRKRAKREKELLNMQLLAGAKRSGRLAQKAERERQEREAAEAARKYEADLAAARKEEERLRKMEEERRTRMMTREQRIKDRERKRLLHEAELQRIAEEQERLERGESRLSERQLKAEMEKQRKSLEELQSDDHWIFDCSGCGVHGENWDDGSHSVACEKCNVWQHSKCLGIAQHDAEREDFHFICQDCKRREEEAKLPKLPPLKFKIGSSPPSAAALATHHHQDSEVTNAAATAQMSSPSKPPKVEPHAPSSSTAQAVAGVPSSPERPPQHVTHGQSAPVSGSRPLSSLMKGMNGFGPSSQGLPSKLPSISQATNLPPIGRGTFGGSSLHSGRPSSAHSAQSPSLPSPIQNRPSMSPTQGNHDVGPLAGFPPTGPSDVSAPWTPFGPHRAAPRPDAGNNASFSSIHSGRPSFSAATPSGSRSSPPQSSHGVPFSGISPTKQSPRPMTSGSLVGAPILPPIQKLEPSPKLMGRSSPDAPIPPPVKSMTPEQEERRQRENALMFQSQPHSLSNGQYSTMSSPSLNRIPPLSPSALSRNNESQS</sequence>
<gene>
    <name evidence="7" type="ORF">NFIA_103870</name>
</gene>
<dbReference type="OrthoDB" id="303107at2759"/>